<feature type="signal peptide" evidence="1">
    <location>
        <begin position="1"/>
        <end position="20"/>
    </location>
</feature>
<gene>
    <name evidence="2" type="ORF">RSA13_12965</name>
</gene>
<reference evidence="2 3" key="1">
    <citation type="journal article" date="2016" name="Front. Microbiol.">
        <title>Genomic Resource of Rice Seed Associated Bacteria.</title>
        <authorList>
            <person name="Midha S."/>
            <person name="Bansal K."/>
            <person name="Sharma S."/>
            <person name="Kumar N."/>
            <person name="Patil P.P."/>
            <person name="Chaudhry V."/>
            <person name="Patil P.B."/>
        </authorList>
    </citation>
    <scope>NUCLEOTIDE SEQUENCE [LARGE SCALE GENOMIC DNA]</scope>
    <source>
        <strain evidence="2 3">RSA13</strain>
    </source>
</reference>
<accession>A0AB34VEF8</accession>
<comment type="caution">
    <text evidence="2">The sequence shown here is derived from an EMBL/GenBank/DDBJ whole genome shotgun (WGS) entry which is preliminary data.</text>
</comment>
<organism evidence="2 3">
    <name type="scientific">Pantoea stewartii</name>
    <dbReference type="NCBI Taxonomy" id="66269"/>
    <lineage>
        <taxon>Bacteria</taxon>
        <taxon>Pseudomonadati</taxon>
        <taxon>Pseudomonadota</taxon>
        <taxon>Gammaproteobacteria</taxon>
        <taxon>Enterobacterales</taxon>
        <taxon>Erwiniaceae</taxon>
        <taxon>Pantoea</taxon>
    </lineage>
</organism>
<feature type="chain" id="PRO_5044227952" description="Lipoprotein" evidence="1">
    <location>
        <begin position="21"/>
        <end position="138"/>
    </location>
</feature>
<evidence type="ECO:0008006" key="4">
    <source>
        <dbReference type="Google" id="ProtNLM"/>
    </source>
</evidence>
<evidence type="ECO:0000256" key="1">
    <source>
        <dbReference type="SAM" id="SignalP"/>
    </source>
</evidence>
<sequence>MRYRYLFAALAVATALSGCAKKQPAANPADAFAEGQTQIDVSHVITRADDGSHIYLTVDGKDAGELPNGESKVLHVPAGKHEVGGYVRTLFGLGRVTIDPLEVTTSPNDVKKVAYTVTRNKATFVEQPKSNDAAQEQG</sequence>
<dbReference type="Proteomes" id="UP000072520">
    <property type="component" value="Unassembled WGS sequence"/>
</dbReference>
<evidence type="ECO:0000313" key="3">
    <source>
        <dbReference type="Proteomes" id="UP000072520"/>
    </source>
</evidence>
<dbReference type="PROSITE" id="PS51257">
    <property type="entry name" value="PROKAR_LIPOPROTEIN"/>
    <property type="match status" value="1"/>
</dbReference>
<protein>
    <recommendedName>
        <fullName evidence="4">Lipoprotein</fullName>
    </recommendedName>
</protein>
<evidence type="ECO:0000313" key="2">
    <source>
        <dbReference type="EMBL" id="KTS96542.1"/>
    </source>
</evidence>
<dbReference type="RefSeq" id="WP_006121976.1">
    <property type="nucleotide sequence ID" value="NZ_CP049116.1"/>
</dbReference>
<dbReference type="GeneID" id="61255043"/>
<dbReference type="EMBL" id="LDSI01000018">
    <property type="protein sequence ID" value="KTS96542.1"/>
    <property type="molecule type" value="Genomic_DNA"/>
</dbReference>
<dbReference type="AlphaFoldDB" id="A0AB34VEF8"/>
<name>A0AB34VEF8_9GAMM</name>
<proteinExistence type="predicted"/>
<keyword evidence="1" id="KW-0732">Signal</keyword>